<dbReference type="Proteomes" id="UP000018141">
    <property type="component" value="Unassembled WGS sequence"/>
</dbReference>
<evidence type="ECO:0000313" key="6">
    <source>
        <dbReference type="EMBL" id="CDD56707.1"/>
    </source>
</evidence>
<feature type="transmembrane region" description="Helical" evidence="5">
    <location>
        <begin position="20"/>
        <end position="37"/>
    </location>
</feature>
<dbReference type="GO" id="GO:0016020">
    <property type="term" value="C:membrane"/>
    <property type="evidence" value="ECO:0007669"/>
    <property type="project" value="UniProtKB-SubCell"/>
</dbReference>
<keyword evidence="4 5" id="KW-0472">Membrane</keyword>
<dbReference type="Gene3D" id="1.20.1540.10">
    <property type="entry name" value="Rhomboid-like"/>
    <property type="match status" value="1"/>
</dbReference>
<gene>
    <name evidence="6" type="ORF">BN656_01156</name>
</gene>
<comment type="subcellular location">
    <subcellularLocation>
        <location evidence="1">Membrane</location>
        <topology evidence="1">Multi-pass membrane protein</topology>
    </subcellularLocation>
</comment>
<comment type="caution">
    <text evidence="6">The sequence shown here is derived from an EMBL/GenBank/DDBJ whole genome shotgun (WGS) entry which is preliminary data.</text>
</comment>
<name>R7B0H6_9FIRM</name>
<proteinExistence type="predicted"/>
<evidence type="ECO:0000313" key="7">
    <source>
        <dbReference type="Proteomes" id="UP000018141"/>
    </source>
</evidence>
<evidence type="ECO:0000256" key="4">
    <source>
        <dbReference type="ARBA" id="ARBA00023136"/>
    </source>
</evidence>
<evidence type="ECO:0008006" key="8">
    <source>
        <dbReference type="Google" id="ProtNLM"/>
    </source>
</evidence>
<sequence length="328" mass="37632">MNWFDKLERKYGRYAIKNLMYYIIALYAFGFILEAFFPNVYDAYLSLNAQAILHGQIWRIVTFIIQPPSTSFFWIFFSLYMYYMIGTVLENVWGSFRFNVYFFMGVLLNVAAAIIIYLIFGVNLTLSTYYINLALFMAFAMIAPDTQVLLFFIIPIKIKWLAYFDGIYIGLTIIIGYLSPLLGVLAQTSPALAQSLLRGFVSLGLLPYSSTFASICSSAYVNATAALVSMLNFLVFWLMTRKSSRTRGQKAFRKAMKVQQRQGTAGDSQNGRFEKINPVKARHYCAVCHRTELDAPNLEFRFCSKCDGNYEYCSDHLYTHVHVRNGNN</sequence>
<keyword evidence="2 5" id="KW-0812">Transmembrane</keyword>
<feature type="transmembrane region" description="Helical" evidence="5">
    <location>
        <begin position="100"/>
        <end position="123"/>
    </location>
</feature>
<reference evidence="6" key="1">
    <citation type="submission" date="2012-11" db="EMBL/GenBank/DDBJ databases">
        <title>Dependencies among metagenomic species, viruses, plasmids and units of genetic variation.</title>
        <authorList>
            <person name="Nielsen H.B."/>
            <person name="Almeida M."/>
            <person name="Juncker A.S."/>
            <person name="Rasmussen S."/>
            <person name="Li J."/>
            <person name="Sunagawa S."/>
            <person name="Plichta D."/>
            <person name="Gautier L."/>
            <person name="Le Chatelier E."/>
            <person name="Peletier E."/>
            <person name="Bonde I."/>
            <person name="Nielsen T."/>
            <person name="Manichanh C."/>
            <person name="Arumugam M."/>
            <person name="Batto J."/>
            <person name="Santos M.B.Q.D."/>
            <person name="Blom N."/>
            <person name="Borruel N."/>
            <person name="Burgdorf K.S."/>
            <person name="Boumezbeur F."/>
            <person name="Casellas F."/>
            <person name="Dore J."/>
            <person name="Guarner F."/>
            <person name="Hansen T."/>
            <person name="Hildebrand F."/>
            <person name="Kaas R.S."/>
            <person name="Kennedy S."/>
            <person name="Kristiansen K."/>
            <person name="Kultima J.R."/>
            <person name="Leonard P."/>
            <person name="Levenez F."/>
            <person name="Lund O."/>
            <person name="Moumen B."/>
            <person name="Le Paslier D."/>
            <person name="Pons N."/>
            <person name="Pedersen O."/>
            <person name="Prifti E."/>
            <person name="Qin J."/>
            <person name="Raes J."/>
            <person name="Tap J."/>
            <person name="Tims S."/>
            <person name="Ussery D.W."/>
            <person name="Yamada T."/>
            <person name="MetaHit consortium"/>
            <person name="Renault P."/>
            <person name="Sicheritz-Ponten T."/>
            <person name="Bork P."/>
            <person name="Wang J."/>
            <person name="Brunak S."/>
            <person name="Ehrlich S.D."/>
        </authorList>
    </citation>
    <scope>NUCLEOTIDE SEQUENCE [LARGE SCALE GENOMIC DNA]</scope>
</reference>
<feature type="transmembrane region" description="Helical" evidence="5">
    <location>
        <begin position="129"/>
        <end position="154"/>
    </location>
</feature>
<evidence type="ECO:0000256" key="3">
    <source>
        <dbReference type="ARBA" id="ARBA00022989"/>
    </source>
</evidence>
<evidence type="ECO:0000256" key="2">
    <source>
        <dbReference type="ARBA" id="ARBA00022692"/>
    </source>
</evidence>
<feature type="transmembrane region" description="Helical" evidence="5">
    <location>
        <begin position="206"/>
        <end position="239"/>
    </location>
</feature>
<feature type="transmembrane region" description="Helical" evidence="5">
    <location>
        <begin position="72"/>
        <end position="93"/>
    </location>
</feature>
<dbReference type="AlphaFoldDB" id="R7B0H6"/>
<feature type="transmembrane region" description="Helical" evidence="5">
    <location>
        <begin position="166"/>
        <end position="186"/>
    </location>
</feature>
<accession>R7B0H6</accession>
<dbReference type="InterPro" id="IPR035952">
    <property type="entry name" value="Rhomboid-like_sf"/>
</dbReference>
<dbReference type="EMBL" id="CBHH010000037">
    <property type="protein sequence ID" value="CDD56707.1"/>
    <property type="molecule type" value="Genomic_DNA"/>
</dbReference>
<evidence type="ECO:0000256" key="5">
    <source>
        <dbReference type="SAM" id="Phobius"/>
    </source>
</evidence>
<protein>
    <recommendedName>
        <fullName evidence="8">Peptidase S54 rhomboid domain-containing protein</fullName>
    </recommendedName>
</protein>
<dbReference type="SUPFAM" id="SSF144091">
    <property type="entry name" value="Rhomboid-like"/>
    <property type="match status" value="1"/>
</dbReference>
<organism evidence="6 7">
    <name type="scientific">Bacteroides pectinophilus CAG:437</name>
    <dbReference type="NCBI Taxonomy" id="1263051"/>
    <lineage>
        <taxon>Bacteria</taxon>
        <taxon>Bacillati</taxon>
        <taxon>Bacillota</taxon>
        <taxon>Clostridia</taxon>
        <taxon>Eubacteriales</taxon>
    </lineage>
</organism>
<evidence type="ECO:0000256" key="1">
    <source>
        <dbReference type="ARBA" id="ARBA00004141"/>
    </source>
</evidence>
<keyword evidence="3 5" id="KW-1133">Transmembrane helix</keyword>